<dbReference type="CDD" id="cd17407">
    <property type="entry name" value="MFS_MFSD11"/>
    <property type="match status" value="1"/>
</dbReference>
<organism evidence="12">
    <name type="scientific">Homalodisca liturata</name>
    <dbReference type="NCBI Taxonomy" id="320908"/>
    <lineage>
        <taxon>Eukaryota</taxon>
        <taxon>Metazoa</taxon>
        <taxon>Ecdysozoa</taxon>
        <taxon>Arthropoda</taxon>
        <taxon>Hexapoda</taxon>
        <taxon>Insecta</taxon>
        <taxon>Pterygota</taxon>
        <taxon>Neoptera</taxon>
        <taxon>Paraneoptera</taxon>
        <taxon>Hemiptera</taxon>
        <taxon>Auchenorrhyncha</taxon>
        <taxon>Membracoidea</taxon>
        <taxon>Cicadellidae</taxon>
        <taxon>Cicadellinae</taxon>
        <taxon>Proconiini</taxon>
        <taxon>Homalodisca</taxon>
    </lineage>
</organism>
<dbReference type="Pfam" id="PF05978">
    <property type="entry name" value="UNC-93"/>
    <property type="match status" value="1"/>
</dbReference>
<dbReference type="GO" id="GO:0016020">
    <property type="term" value="C:membrane"/>
    <property type="evidence" value="ECO:0007669"/>
    <property type="project" value="UniProtKB-SubCell"/>
</dbReference>
<evidence type="ECO:0000256" key="3">
    <source>
        <dbReference type="ARBA" id="ARBA00022692"/>
    </source>
</evidence>
<feature type="transmembrane region" description="Helical" evidence="9">
    <location>
        <begin position="7"/>
        <end position="27"/>
    </location>
</feature>
<evidence type="ECO:0000313" key="10">
    <source>
        <dbReference type="EMBL" id="JAS83122.1"/>
    </source>
</evidence>
<feature type="transmembrane region" description="Helical" evidence="9">
    <location>
        <begin position="329"/>
        <end position="348"/>
    </location>
</feature>
<dbReference type="EMBL" id="GECU01004399">
    <property type="protein sequence ID" value="JAT03308.1"/>
    <property type="molecule type" value="Transcribed_RNA"/>
</dbReference>
<keyword evidence="4 9" id="KW-1133">Transmembrane helix</keyword>
<evidence type="ECO:0000256" key="1">
    <source>
        <dbReference type="ARBA" id="ARBA00004141"/>
    </source>
</evidence>
<dbReference type="EMBL" id="GECU01015551">
    <property type="protein sequence ID" value="JAS92155.1"/>
    <property type="molecule type" value="Transcribed_RNA"/>
</dbReference>
<dbReference type="EMBL" id="GECU01024584">
    <property type="protein sequence ID" value="JAS83122.1"/>
    <property type="molecule type" value="Transcribed_RNA"/>
</dbReference>
<dbReference type="InterPro" id="IPR010291">
    <property type="entry name" value="Ion_channel_UNC-93"/>
</dbReference>
<evidence type="ECO:0000256" key="5">
    <source>
        <dbReference type="ARBA" id="ARBA00023136"/>
    </source>
</evidence>
<dbReference type="SUPFAM" id="SSF103473">
    <property type="entry name" value="MFS general substrate transporter"/>
    <property type="match status" value="1"/>
</dbReference>
<reference evidence="12" key="1">
    <citation type="submission" date="2015-11" db="EMBL/GenBank/DDBJ databases">
        <title>De novo transcriptome assembly of four potential Pierce s Disease insect vectors from Arizona vineyards.</title>
        <authorList>
            <person name="Tassone E.E."/>
        </authorList>
    </citation>
    <scope>NUCLEOTIDE SEQUENCE</scope>
</reference>
<comment type="subcellular location">
    <subcellularLocation>
        <location evidence="1">Membrane</location>
        <topology evidence="1">Multi-pass membrane protein</topology>
    </subcellularLocation>
</comment>
<feature type="transmembrane region" description="Helical" evidence="9">
    <location>
        <begin position="395"/>
        <end position="416"/>
    </location>
</feature>
<evidence type="ECO:0000256" key="9">
    <source>
        <dbReference type="SAM" id="Phobius"/>
    </source>
</evidence>
<dbReference type="Gene3D" id="1.20.1250.20">
    <property type="entry name" value="MFS general substrate transporter like domains"/>
    <property type="match status" value="2"/>
</dbReference>
<feature type="transmembrane region" description="Helical" evidence="9">
    <location>
        <begin position="263"/>
        <end position="285"/>
    </location>
</feature>
<keyword evidence="3 9" id="KW-0812">Transmembrane</keyword>
<dbReference type="PANTHER" id="PTHR23294:SF0">
    <property type="entry name" value="UNC93-LIKE PROTEIN MFSD11"/>
    <property type="match status" value="1"/>
</dbReference>
<accession>A0A1B6JVR4</accession>
<evidence type="ECO:0000313" key="13">
    <source>
        <dbReference type="EMBL" id="JAT03998.1"/>
    </source>
</evidence>
<sequence>MIIDRRLINVATLGLAFMLVFTAFQTMGNIEQTVLESIHKEDPTFTGNGYTSLAIIYSVFAVCNWLSPSMISVLGPRLTMFIGGIIYGLFIASFLWPQTWLLYSASALIGVGAAAIWTGQGTYLTLNSDSTTISRNSGIFWAMLQSSMFFGNIFVSFAFHNKTQIDAGTRTLVFSVLCAVCGLGVVVLLLLPRPRTHDGECVPQTEAAPLKALKGAFTLFLTKEMLLLCVTFLYTGFELSFYSGVYSSCIGFTKELGEGVKTLVGLSGIFIGFGEVLGGVVFGLLGTRTIRWGRDPIVILGFIIHMVAFFIIYLNLPDSAPFGDTPEKAYIQSSAMLAIFCSFLLGLGDSCFNTQVLSILGGMYPDDSAPAFAIFKFTQSLSAAGSFFYSNQVGLHMQLYMLAAWGTVGTFTFCLVEGMNRRLQAYTPSSVVVVSDPKQK</sequence>
<keyword evidence="6" id="KW-0325">Glycoprotein</keyword>
<evidence type="ECO:0000256" key="4">
    <source>
        <dbReference type="ARBA" id="ARBA00022989"/>
    </source>
</evidence>
<dbReference type="InterPro" id="IPR036259">
    <property type="entry name" value="MFS_trans_sf"/>
</dbReference>
<evidence type="ECO:0000256" key="6">
    <source>
        <dbReference type="ARBA" id="ARBA00023180"/>
    </source>
</evidence>
<feature type="transmembrane region" description="Helical" evidence="9">
    <location>
        <begin position="138"/>
        <end position="159"/>
    </location>
</feature>
<feature type="transmembrane region" description="Helical" evidence="9">
    <location>
        <begin position="171"/>
        <end position="191"/>
    </location>
</feature>
<feature type="transmembrane region" description="Helical" evidence="9">
    <location>
        <begin position="102"/>
        <end position="126"/>
    </location>
</feature>
<protein>
    <recommendedName>
        <fullName evidence="7">UNC93-like protein MFSD11</fullName>
    </recommendedName>
    <alternativeName>
        <fullName evidence="8">Major facilitator superfamily domain-containing protein 11</fullName>
    </alternativeName>
</protein>
<evidence type="ECO:0000256" key="7">
    <source>
        <dbReference type="ARBA" id="ARBA00040302"/>
    </source>
</evidence>
<feature type="transmembrane region" description="Helical" evidence="9">
    <location>
        <begin position="369"/>
        <end position="389"/>
    </location>
</feature>
<evidence type="ECO:0000256" key="2">
    <source>
        <dbReference type="ARBA" id="ARBA00009172"/>
    </source>
</evidence>
<evidence type="ECO:0000256" key="8">
    <source>
        <dbReference type="ARBA" id="ARBA00041910"/>
    </source>
</evidence>
<dbReference type="InterPro" id="IPR051617">
    <property type="entry name" value="UNC-93-like_regulator"/>
</dbReference>
<feature type="transmembrane region" description="Helical" evidence="9">
    <location>
        <begin position="47"/>
        <end position="66"/>
    </location>
</feature>
<dbReference type="EMBL" id="GECU01003709">
    <property type="protein sequence ID" value="JAT03998.1"/>
    <property type="molecule type" value="Transcribed_RNA"/>
</dbReference>
<dbReference type="PANTHER" id="PTHR23294">
    <property type="entry name" value="ET TRANSLATION PRODUCT-RELATED"/>
    <property type="match status" value="1"/>
</dbReference>
<name>A0A1B6JVR4_9HEMI</name>
<keyword evidence="5 9" id="KW-0472">Membrane</keyword>
<evidence type="ECO:0000313" key="12">
    <source>
        <dbReference type="EMBL" id="JAT03308.1"/>
    </source>
</evidence>
<comment type="similarity">
    <text evidence="2">Belongs to the unc-93 family.</text>
</comment>
<proteinExistence type="inferred from homology"/>
<evidence type="ECO:0000313" key="11">
    <source>
        <dbReference type="EMBL" id="JAS92155.1"/>
    </source>
</evidence>
<gene>
    <name evidence="10" type="ORF">g.54314</name>
    <name evidence="13" type="ORF">g.54315</name>
    <name evidence="12" type="ORF">g.54316</name>
    <name evidence="11" type="ORF">g.54317</name>
</gene>
<feature type="transmembrane region" description="Helical" evidence="9">
    <location>
        <begin position="297"/>
        <end position="317"/>
    </location>
</feature>
<dbReference type="AlphaFoldDB" id="A0A1B6JVR4"/>
<feature type="transmembrane region" description="Helical" evidence="9">
    <location>
        <begin position="78"/>
        <end position="96"/>
    </location>
</feature>